<sequence length="163" mass="18316">MEILIKIFGEGKDLNSLQMSCRALVIYLIALLLIRIAGRRTFGKKTAFDNTIAIMLGAVLSRAIVGASPFLPTVIGSLVLVLLHRAIAWYSMYNKKFEHLVKGKSQPLYQNGKMNKENMKRGLMSEDDLRGDIRLKGQTNSLEDLDEIYIETTGEVSLIKKKK</sequence>
<dbReference type="Pfam" id="PF04239">
    <property type="entry name" value="DUF421"/>
    <property type="match status" value="1"/>
</dbReference>
<evidence type="ECO:0000259" key="8">
    <source>
        <dbReference type="Pfam" id="PF04239"/>
    </source>
</evidence>
<proteinExistence type="inferred from homology"/>
<dbReference type="AlphaFoldDB" id="A0A7K1STP0"/>
<evidence type="ECO:0000313" key="9">
    <source>
        <dbReference type="EMBL" id="MVN20671.1"/>
    </source>
</evidence>
<organism evidence="9 10">
    <name type="scientific">Mucilaginibacter arboris</name>
    <dbReference type="NCBI Taxonomy" id="2682090"/>
    <lineage>
        <taxon>Bacteria</taxon>
        <taxon>Pseudomonadati</taxon>
        <taxon>Bacteroidota</taxon>
        <taxon>Sphingobacteriia</taxon>
        <taxon>Sphingobacteriales</taxon>
        <taxon>Sphingobacteriaceae</taxon>
        <taxon>Mucilaginibacter</taxon>
    </lineage>
</organism>
<gene>
    <name evidence="9" type="ORF">GO621_03870</name>
</gene>
<dbReference type="InterPro" id="IPR007353">
    <property type="entry name" value="DUF421"/>
</dbReference>
<keyword evidence="6 7" id="KW-0472">Membrane</keyword>
<comment type="subcellular location">
    <subcellularLocation>
        <location evidence="1">Cell membrane</location>
        <topology evidence="1">Multi-pass membrane protein</topology>
    </subcellularLocation>
</comment>
<name>A0A7K1STP0_9SPHI</name>
<accession>A0A7K1STP0</accession>
<feature type="transmembrane region" description="Helical" evidence="7">
    <location>
        <begin position="16"/>
        <end position="34"/>
    </location>
</feature>
<evidence type="ECO:0000256" key="1">
    <source>
        <dbReference type="ARBA" id="ARBA00004651"/>
    </source>
</evidence>
<keyword evidence="10" id="KW-1185">Reference proteome</keyword>
<evidence type="ECO:0000256" key="6">
    <source>
        <dbReference type="ARBA" id="ARBA00023136"/>
    </source>
</evidence>
<dbReference type="PANTHER" id="PTHR34582:SF6">
    <property type="entry name" value="UPF0702 TRANSMEMBRANE PROTEIN YCAP"/>
    <property type="match status" value="1"/>
</dbReference>
<evidence type="ECO:0000256" key="4">
    <source>
        <dbReference type="ARBA" id="ARBA00022692"/>
    </source>
</evidence>
<comment type="similarity">
    <text evidence="2">Belongs to the UPF0702 family.</text>
</comment>
<dbReference type="Gene3D" id="3.30.240.20">
    <property type="entry name" value="bsu07140 like domains"/>
    <property type="match status" value="1"/>
</dbReference>
<feature type="transmembrane region" description="Helical" evidence="7">
    <location>
        <begin position="46"/>
        <end position="64"/>
    </location>
</feature>
<keyword evidence="4 7" id="KW-0812">Transmembrane</keyword>
<dbReference type="GO" id="GO:0005886">
    <property type="term" value="C:plasma membrane"/>
    <property type="evidence" value="ECO:0007669"/>
    <property type="project" value="UniProtKB-SubCell"/>
</dbReference>
<protein>
    <submittedName>
        <fullName evidence="9">DUF421 domain-containing protein</fullName>
    </submittedName>
</protein>
<dbReference type="InterPro" id="IPR023090">
    <property type="entry name" value="UPF0702_alpha/beta_dom_sf"/>
</dbReference>
<dbReference type="RefSeq" id="WP_157564374.1">
    <property type="nucleotide sequence ID" value="NZ_WPIK01000003.1"/>
</dbReference>
<evidence type="ECO:0000313" key="10">
    <source>
        <dbReference type="Proteomes" id="UP000462014"/>
    </source>
</evidence>
<evidence type="ECO:0000256" key="2">
    <source>
        <dbReference type="ARBA" id="ARBA00006448"/>
    </source>
</evidence>
<dbReference type="Proteomes" id="UP000462014">
    <property type="component" value="Unassembled WGS sequence"/>
</dbReference>
<keyword evidence="3" id="KW-1003">Cell membrane</keyword>
<dbReference type="PANTHER" id="PTHR34582">
    <property type="entry name" value="UPF0702 TRANSMEMBRANE PROTEIN YCAP"/>
    <property type="match status" value="1"/>
</dbReference>
<keyword evidence="5 7" id="KW-1133">Transmembrane helix</keyword>
<feature type="domain" description="YetF C-terminal" evidence="8">
    <location>
        <begin position="94"/>
        <end position="163"/>
    </location>
</feature>
<evidence type="ECO:0000256" key="5">
    <source>
        <dbReference type="ARBA" id="ARBA00022989"/>
    </source>
</evidence>
<reference evidence="9 10" key="1">
    <citation type="submission" date="2019-12" db="EMBL/GenBank/DDBJ databases">
        <title>Mucilaginibacter sp. HMF7410 genome sequencing and assembly.</title>
        <authorList>
            <person name="Kang H."/>
            <person name="Cha I."/>
            <person name="Kim H."/>
            <person name="Joh K."/>
        </authorList>
    </citation>
    <scope>NUCLEOTIDE SEQUENCE [LARGE SCALE GENOMIC DNA]</scope>
    <source>
        <strain evidence="9 10">HMF7410</strain>
    </source>
</reference>
<dbReference type="EMBL" id="WPIK01000003">
    <property type="protein sequence ID" value="MVN20671.1"/>
    <property type="molecule type" value="Genomic_DNA"/>
</dbReference>
<evidence type="ECO:0000256" key="3">
    <source>
        <dbReference type="ARBA" id="ARBA00022475"/>
    </source>
</evidence>
<comment type="caution">
    <text evidence="9">The sequence shown here is derived from an EMBL/GenBank/DDBJ whole genome shotgun (WGS) entry which is preliminary data.</text>
</comment>
<evidence type="ECO:0000256" key="7">
    <source>
        <dbReference type="SAM" id="Phobius"/>
    </source>
</evidence>